<gene>
    <name evidence="1" type="ORF">PFICI_13461</name>
</gene>
<dbReference type="Proteomes" id="UP000030651">
    <property type="component" value="Unassembled WGS sequence"/>
</dbReference>
<evidence type="ECO:0000313" key="1">
    <source>
        <dbReference type="EMBL" id="ETS74977.1"/>
    </source>
</evidence>
<proteinExistence type="predicted"/>
<organism evidence="1 2">
    <name type="scientific">Pestalotiopsis fici (strain W106-1 / CGMCC3.15140)</name>
    <dbReference type="NCBI Taxonomy" id="1229662"/>
    <lineage>
        <taxon>Eukaryota</taxon>
        <taxon>Fungi</taxon>
        <taxon>Dikarya</taxon>
        <taxon>Ascomycota</taxon>
        <taxon>Pezizomycotina</taxon>
        <taxon>Sordariomycetes</taxon>
        <taxon>Xylariomycetidae</taxon>
        <taxon>Amphisphaeriales</taxon>
        <taxon>Sporocadaceae</taxon>
        <taxon>Pestalotiopsis</taxon>
    </lineage>
</organism>
<dbReference type="AlphaFoldDB" id="W3WPA9"/>
<dbReference type="RefSeq" id="XP_007840233.1">
    <property type="nucleotide sequence ID" value="XM_007842042.1"/>
</dbReference>
<reference evidence="2" key="1">
    <citation type="journal article" date="2015" name="BMC Genomics">
        <title>Genomic and transcriptomic analysis of the endophytic fungus Pestalotiopsis fici reveals its lifestyle and high potential for synthesis of natural products.</title>
        <authorList>
            <person name="Wang X."/>
            <person name="Zhang X."/>
            <person name="Liu L."/>
            <person name="Xiang M."/>
            <person name="Wang W."/>
            <person name="Sun X."/>
            <person name="Che Y."/>
            <person name="Guo L."/>
            <person name="Liu G."/>
            <person name="Guo L."/>
            <person name="Wang C."/>
            <person name="Yin W.B."/>
            <person name="Stadler M."/>
            <person name="Zhang X."/>
            <person name="Liu X."/>
        </authorList>
    </citation>
    <scope>NUCLEOTIDE SEQUENCE [LARGE SCALE GENOMIC DNA]</scope>
    <source>
        <strain evidence="2">W106-1 / CGMCC3.15140</strain>
    </source>
</reference>
<sequence>MTKYARQLGFNIAGLLGFGYDLGLQTEKTNRSMLTMLDAGTAWSNMSLQYPSLPGFRAALILIKTFRKFHWPYLAIIEKMIRLRTGMAKGAKHDLYSVVANSFNDQSDSGIRDSKLWG</sequence>
<accession>W3WPA9</accession>
<evidence type="ECO:0000313" key="2">
    <source>
        <dbReference type="Proteomes" id="UP000030651"/>
    </source>
</evidence>
<dbReference type="KEGG" id="pfy:PFICI_13461"/>
<dbReference type="GeneID" id="19278474"/>
<dbReference type="HOGENOM" id="CLU_2073982_0_0_1"/>
<dbReference type="InParanoid" id="W3WPA9"/>
<dbReference type="STRING" id="1229662.W3WPA9"/>
<keyword evidence="2" id="KW-1185">Reference proteome</keyword>
<protein>
    <submittedName>
        <fullName evidence="1">Uncharacterized protein</fullName>
    </submittedName>
</protein>
<name>W3WPA9_PESFW</name>
<dbReference type="EMBL" id="KI912119">
    <property type="protein sequence ID" value="ETS74977.1"/>
    <property type="molecule type" value="Genomic_DNA"/>
</dbReference>